<protein>
    <submittedName>
        <fullName evidence="1">Uncharacterized protein</fullName>
    </submittedName>
</protein>
<proteinExistence type="predicted"/>
<name>A0A9D1JBU7_9FIRM</name>
<dbReference type="EMBL" id="DVHN01000006">
    <property type="protein sequence ID" value="HIR87493.1"/>
    <property type="molecule type" value="Genomic_DNA"/>
</dbReference>
<accession>A0A9D1JBU7</accession>
<dbReference type="AlphaFoldDB" id="A0A9D1JBU7"/>
<comment type="caution">
    <text evidence="1">The sequence shown here is derived from an EMBL/GenBank/DDBJ whole genome shotgun (WGS) entry which is preliminary data.</text>
</comment>
<dbReference type="Proteomes" id="UP000824201">
    <property type="component" value="Unassembled WGS sequence"/>
</dbReference>
<reference evidence="1" key="1">
    <citation type="submission" date="2020-10" db="EMBL/GenBank/DDBJ databases">
        <authorList>
            <person name="Gilroy R."/>
        </authorList>
    </citation>
    <scope>NUCLEOTIDE SEQUENCE</scope>
    <source>
        <strain evidence="1">ChiW13-3771</strain>
    </source>
</reference>
<sequence>MPKDFDLLDMDYVNTASTTDCTGLIPAAPVSKAEMEAYEELYPYLPSAVTKEKMKKQVKRKTQNEEKIE</sequence>
<gene>
    <name evidence="1" type="ORF">IAC96_00940</name>
</gene>
<organism evidence="1 2">
    <name type="scientific">Candidatus Fimimorpha faecalis</name>
    <dbReference type="NCBI Taxonomy" id="2840824"/>
    <lineage>
        <taxon>Bacteria</taxon>
        <taxon>Bacillati</taxon>
        <taxon>Bacillota</taxon>
        <taxon>Clostridia</taxon>
        <taxon>Eubacteriales</taxon>
        <taxon>Candidatus Fimimorpha</taxon>
    </lineage>
</organism>
<evidence type="ECO:0000313" key="2">
    <source>
        <dbReference type="Proteomes" id="UP000824201"/>
    </source>
</evidence>
<evidence type="ECO:0000313" key="1">
    <source>
        <dbReference type="EMBL" id="HIR87493.1"/>
    </source>
</evidence>
<reference evidence="1" key="2">
    <citation type="journal article" date="2021" name="PeerJ">
        <title>Extensive microbial diversity within the chicken gut microbiome revealed by metagenomics and culture.</title>
        <authorList>
            <person name="Gilroy R."/>
            <person name="Ravi A."/>
            <person name="Getino M."/>
            <person name="Pursley I."/>
            <person name="Horton D.L."/>
            <person name="Alikhan N.F."/>
            <person name="Baker D."/>
            <person name="Gharbi K."/>
            <person name="Hall N."/>
            <person name="Watson M."/>
            <person name="Adriaenssens E.M."/>
            <person name="Foster-Nyarko E."/>
            <person name="Jarju S."/>
            <person name="Secka A."/>
            <person name="Antonio M."/>
            <person name="Oren A."/>
            <person name="Chaudhuri R.R."/>
            <person name="La Ragione R."/>
            <person name="Hildebrand F."/>
            <person name="Pallen M.J."/>
        </authorList>
    </citation>
    <scope>NUCLEOTIDE SEQUENCE</scope>
    <source>
        <strain evidence="1">ChiW13-3771</strain>
    </source>
</reference>